<evidence type="ECO:0000313" key="2">
    <source>
        <dbReference type="EMBL" id="GMR34650.1"/>
    </source>
</evidence>
<comment type="caution">
    <text evidence="2">The sequence shown here is derived from an EMBL/GenBank/DDBJ whole genome shotgun (WGS) entry which is preliminary data.</text>
</comment>
<keyword evidence="1" id="KW-1133">Transmembrane helix</keyword>
<keyword evidence="1" id="KW-0472">Membrane</keyword>
<evidence type="ECO:0000256" key="1">
    <source>
        <dbReference type="SAM" id="Phobius"/>
    </source>
</evidence>
<dbReference type="EMBL" id="BTRK01000002">
    <property type="protein sequence ID" value="GMR34650.1"/>
    <property type="molecule type" value="Genomic_DNA"/>
</dbReference>
<reference evidence="3" key="1">
    <citation type="submission" date="2022-10" db="EMBL/GenBank/DDBJ databases">
        <title>Genome assembly of Pristionchus species.</title>
        <authorList>
            <person name="Yoshida K."/>
            <person name="Sommer R.J."/>
        </authorList>
    </citation>
    <scope>NUCLEOTIDE SEQUENCE [LARGE SCALE GENOMIC DNA]</scope>
    <source>
        <strain evidence="3">RS5460</strain>
    </source>
</reference>
<feature type="non-terminal residue" evidence="2">
    <location>
        <position position="1"/>
    </location>
</feature>
<accession>A0AAN4ZCW4</accession>
<proteinExistence type="predicted"/>
<name>A0AAN4ZCW4_9BILA</name>
<organism evidence="2 3">
    <name type="scientific">Pristionchus mayeri</name>
    <dbReference type="NCBI Taxonomy" id="1317129"/>
    <lineage>
        <taxon>Eukaryota</taxon>
        <taxon>Metazoa</taxon>
        <taxon>Ecdysozoa</taxon>
        <taxon>Nematoda</taxon>
        <taxon>Chromadorea</taxon>
        <taxon>Rhabditida</taxon>
        <taxon>Rhabditina</taxon>
        <taxon>Diplogasteromorpha</taxon>
        <taxon>Diplogasteroidea</taxon>
        <taxon>Neodiplogasteridae</taxon>
        <taxon>Pristionchus</taxon>
    </lineage>
</organism>
<keyword evidence="3" id="KW-1185">Reference proteome</keyword>
<keyword evidence="1" id="KW-0812">Transmembrane</keyword>
<dbReference type="Proteomes" id="UP001328107">
    <property type="component" value="Unassembled WGS sequence"/>
</dbReference>
<sequence length="96" mass="10648">LDSSYTLAPNTAAIMGTSHVATHPIFIIFAVLIILVLGYATLKRCRRKIPKPPRLPLPRLPGSYENLYETYLDHASSGKMEVHGEENTGELLKESN</sequence>
<dbReference type="AlphaFoldDB" id="A0AAN4ZCW4"/>
<feature type="transmembrane region" description="Helical" evidence="1">
    <location>
        <begin position="20"/>
        <end position="42"/>
    </location>
</feature>
<evidence type="ECO:0000313" key="3">
    <source>
        <dbReference type="Proteomes" id="UP001328107"/>
    </source>
</evidence>
<protein>
    <submittedName>
        <fullName evidence="2">Uncharacterized protein</fullName>
    </submittedName>
</protein>
<gene>
    <name evidence="2" type="ORF">PMAYCL1PPCAC_04845</name>
</gene>